<dbReference type="EMBL" id="PGOL01001597">
    <property type="protein sequence ID" value="PKI56494.1"/>
    <property type="molecule type" value="Genomic_DNA"/>
</dbReference>
<comment type="caution">
    <text evidence="1">The sequence shown here is derived from an EMBL/GenBank/DDBJ whole genome shotgun (WGS) entry which is preliminary data.</text>
</comment>
<dbReference type="Proteomes" id="UP000233551">
    <property type="component" value="Unassembled WGS sequence"/>
</dbReference>
<gene>
    <name evidence="1" type="ORF">CRG98_023132</name>
</gene>
<keyword evidence="2" id="KW-1185">Reference proteome</keyword>
<evidence type="ECO:0000313" key="2">
    <source>
        <dbReference type="Proteomes" id="UP000233551"/>
    </source>
</evidence>
<sequence length="122" mass="14157">MHVLSHDLGVSTFPWGCVTDIREKKSPFAILRPKNRWPTSYPGLGPRDHPKTRVMFDHAFPTRSKSSSIEILLRAKQNYRPMLWILRVYEAIRDTKTKTGLERSRMPGQMMTDTLLHPVGLR</sequence>
<organism evidence="1 2">
    <name type="scientific">Punica granatum</name>
    <name type="common">Pomegranate</name>
    <dbReference type="NCBI Taxonomy" id="22663"/>
    <lineage>
        <taxon>Eukaryota</taxon>
        <taxon>Viridiplantae</taxon>
        <taxon>Streptophyta</taxon>
        <taxon>Embryophyta</taxon>
        <taxon>Tracheophyta</taxon>
        <taxon>Spermatophyta</taxon>
        <taxon>Magnoliopsida</taxon>
        <taxon>eudicotyledons</taxon>
        <taxon>Gunneridae</taxon>
        <taxon>Pentapetalae</taxon>
        <taxon>rosids</taxon>
        <taxon>malvids</taxon>
        <taxon>Myrtales</taxon>
        <taxon>Lythraceae</taxon>
        <taxon>Punica</taxon>
    </lineage>
</organism>
<reference evidence="1 2" key="1">
    <citation type="submission" date="2017-11" db="EMBL/GenBank/DDBJ databases">
        <title>De-novo sequencing of pomegranate (Punica granatum L.) genome.</title>
        <authorList>
            <person name="Akparov Z."/>
            <person name="Amiraslanov A."/>
            <person name="Hajiyeva S."/>
            <person name="Abbasov M."/>
            <person name="Kaur K."/>
            <person name="Hamwieh A."/>
            <person name="Solovyev V."/>
            <person name="Salamov A."/>
            <person name="Braich B."/>
            <person name="Kosarev P."/>
            <person name="Mahmoud A."/>
            <person name="Hajiyev E."/>
            <person name="Babayeva S."/>
            <person name="Izzatullayeva V."/>
            <person name="Mammadov A."/>
            <person name="Mammadov A."/>
            <person name="Sharifova S."/>
            <person name="Ojaghi J."/>
            <person name="Eynullazada K."/>
            <person name="Bayramov B."/>
            <person name="Abdulazimova A."/>
            <person name="Shahmuradov I."/>
        </authorList>
    </citation>
    <scope>NUCLEOTIDE SEQUENCE [LARGE SCALE GENOMIC DNA]</scope>
    <source>
        <strain evidence="2">cv. AG2017</strain>
        <tissue evidence="1">Leaf</tissue>
    </source>
</reference>
<protein>
    <submittedName>
        <fullName evidence="1">Uncharacterized protein</fullName>
    </submittedName>
</protein>
<dbReference type="AlphaFoldDB" id="A0A2I0JJP3"/>
<accession>A0A2I0JJP3</accession>
<evidence type="ECO:0000313" key="1">
    <source>
        <dbReference type="EMBL" id="PKI56494.1"/>
    </source>
</evidence>
<name>A0A2I0JJP3_PUNGR</name>
<proteinExistence type="predicted"/>